<feature type="transmembrane region" description="Helical" evidence="4">
    <location>
        <begin position="183"/>
        <end position="203"/>
    </location>
</feature>
<dbReference type="AlphaFoldDB" id="A0A9W8Y9Y4"/>
<feature type="transmembrane region" description="Helical" evidence="4">
    <location>
        <begin position="348"/>
        <end position="375"/>
    </location>
</feature>
<feature type="transmembrane region" description="Helical" evidence="4">
    <location>
        <begin position="294"/>
        <end position="315"/>
    </location>
</feature>
<evidence type="ECO:0000256" key="1">
    <source>
        <dbReference type="ARBA" id="ARBA00004141"/>
    </source>
</evidence>
<protein>
    <recommendedName>
        <fullName evidence="5">Major facilitator superfamily (MFS) profile domain-containing protein</fullName>
    </recommendedName>
</protein>
<feature type="transmembrane region" description="Helical" evidence="4">
    <location>
        <begin position="215"/>
        <end position="234"/>
    </location>
</feature>
<feature type="transmembrane region" description="Helical" evidence="4">
    <location>
        <begin position="322"/>
        <end position="342"/>
    </location>
</feature>
<accession>A0A9W8Y9Y4</accession>
<dbReference type="InterPro" id="IPR020846">
    <property type="entry name" value="MFS_dom"/>
</dbReference>
<keyword evidence="4" id="KW-0812">Transmembrane</keyword>
<name>A0A9W8Y9Y4_9PLEO</name>
<evidence type="ECO:0000256" key="2">
    <source>
        <dbReference type="ARBA" id="ARBA00006727"/>
    </source>
</evidence>
<dbReference type="Proteomes" id="UP001140560">
    <property type="component" value="Unassembled WGS sequence"/>
</dbReference>
<dbReference type="OrthoDB" id="6499973at2759"/>
<feature type="transmembrane region" description="Helical" evidence="4">
    <location>
        <begin position="94"/>
        <end position="112"/>
    </location>
</feature>
<dbReference type="Gene3D" id="1.20.1250.20">
    <property type="entry name" value="MFS general substrate transporter like domains"/>
    <property type="match status" value="2"/>
</dbReference>
<dbReference type="PROSITE" id="PS50850">
    <property type="entry name" value="MFS"/>
    <property type="match status" value="1"/>
</dbReference>
<feature type="region of interest" description="Disordered" evidence="3">
    <location>
        <begin position="1"/>
        <end position="36"/>
    </location>
</feature>
<organism evidence="6 7">
    <name type="scientific">Neocucurbitaria cava</name>
    <dbReference type="NCBI Taxonomy" id="798079"/>
    <lineage>
        <taxon>Eukaryota</taxon>
        <taxon>Fungi</taxon>
        <taxon>Dikarya</taxon>
        <taxon>Ascomycota</taxon>
        <taxon>Pezizomycotina</taxon>
        <taxon>Dothideomycetes</taxon>
        <taxon>Pleosporomycetidae</taxon>
        <taxon>Pleosporales</taxon>
        <taxon>Pleosporineae</taxon>
        <taxon>Cucurbitariaceae</taxon>
        <taxon>Neocucurbitaria</taxon>
    </lineage>
</organism>
<evidence type="ECO:0000259" key="5">
    <source>
        <dbReference type="PROSITE" id="PS50850"/>
    </source>
</evidence>
<reference evidence="6" key="1">
    <citation type="submission" date="2022-10" db="EMBL/GenBank/DDBJ databases">
        <title>Tapping the CABI collections for fungal endophytes: first genome assemblies for Collariella, Neodidymelliopsis, Ascochyta clinopodiicola, Didymella pomorum, Didymosphaeria variabile, Neocosmospora piperis and Neocucurbitaria cava.</title>
        <authorList>
            <person name="Hill R."/>
        </authorList>
    </citation>
    <scope>NUCLEOTIDE SEQUENCE</scope>
    <source>
        <strain evidence="6">IMI 356814</strain>
    </source>
</reference>
<evidence type="ECO:0000313" key="7">
    <source>
        <dbReference type="Proteomes" id="UP001140560"/>
    </source>
</evidence>
<feature type="transmembrane region" description="Helical" evidence="4">
    <location>
        <begin position="54"/>
        <end position="74"/>
    </location>
</feature>
<keyword evidence="7" id="KW-1185">Reference proteome</keyword>
<evidence type="ECO:0000256" key="4">
    <source>
        <dbReference type="SAM" id="Phobius"/>
    </source>
</evidence>
<proteinExistence type="inferred from homology"/>
<dbReference type="PANTHER" id="PTHR11360:SF130">
    <property type="entry name" value="MAJOR FACILITATOR SUPERFAMILY (MFS) PROFILE DOMAIN-CONTAINING PROTEIN-RELATED"/>
    <property type="match status" value="1"/>
</dbReference>
<dbReference type="PANTHER" id="PTHR11360">
    <property type="entry name" value="MONOCARBOXYLATE TRANSPORTER"/>
    <property type="match status" value="1"/>
</dbReference>
<dbReference type="InterPro" id="IPR050327">
    <property type="entry name" value="Proton-linked_MCT"/>
</dbReference>
<feature type="transmembrane region" description="Helical" evidence="4">
    <location>
        <begin position="148"/>
        <end position="176"/>
    </location>
</feature>
<evidence type="ECO:0000313" key="6">
    <source>
        <dbReference type="EMBL" id="KAJ4372043.1"/>
    </source>
</evidence>
<feature type="domain" description="Major facilitator superfamily (MFS) profile" evidence="5">
    <location>
        <begin position="56"/>
        <end position="445"/>
    </location>
</feature>
<feature type="transmembrane region" description="Helical" evidence="4">
    <location>
        <begin position="387"/>
        <end position="406"/>
    </location>
</feature>
<keyword evidence="4" id="KW-0472">Membrane</keyword>
<dbReference type="EMBL" id="JAPEUY010000006">
    <property type="protein sequence ID" value="KAJ4372043.1"/>
    <property type="molecule type" value="Genomic_DNA"/>
</dbReference>
<sequence>MAALGSDARSTSEDFTMLEETVEPFPTQQEKRNPPSTFDVTRIASIEPPPNGGWAAWSQVLGGHIITFFTWGFITSFGMFQAHYTSIGLSSPSNISWIGALTVFFLLSVPLWSGAASDVGHYKLMLRLGIGLWLLGIFMTSICKEFWQFVLAQGVCIGLANGCMFVPTISVVSTYFDATKRSFAIALVLTGSGTGGLVIPIMLNRLIDRIGFGWAVRSLGFMALVMLLVAERLVKKRLPPKDSVKMLEPRELKDLVFDLFILGSIFCFAGLWFAFFYINAFARHTLGMTLEESIPILLVLNGVGIPGRLIPAYIADHYCRPLTISLIVSFVTALLIYCWIAIKSTAGMYTFAALYGLFAAALQAMFPATLANLTLDHKKIGTRMGMGFAFSSFGCLIGGPAGGALVELGNGTYLYGQALAGSFGILGFLCFLLAAIIHRRQAQAKLEV</sequence>
<feature type="transmembrane region" description="Helical" evidence="4">
    <location>
        <begin position="255"/>
        <end position="282"/>
    </location>
</feature>
<dbReference type="InterPro" id="IPR011701">
    <property type="entry name" value="MFS"/>
</dbReference>
<feature type="transmembrane region" description="Helical" evidence="4">
    <location>
        <begin position="124"/>
        <end position="142"/>
    </location>
</feature>
<dbReference type="GO" id="GO:0016020">
    <property type="term" value="C:membrane"/>
    <property type="evidence" value="ECO:0007669"/>
    <property type="project" value="UniProtKB-SubCell"/>
</dbReference>
<evidence type="ECO:0000256" key="3">
    <source>
        <dbReference type="SAM" id="MobiDB-lite"/>
    </source>
</evidence>
<dbReference type="GO" id="GO:0022857">
    <property type="term" value="F:transmembrane transporter activity"/>
    <property type="evidence" value="ECO:0007669"/>
    <property type="project" value="InterPro"/>
</dbReference>
<comment type="caution">
    <text evidence="6">The sequence shown here is derived from an EMBL/GenBank/DDBJ whole genome shotgun (WGS) entry which is preliminary data.</text>
</comment>
<dbReference type="InterPro" id="IPR036259">
    <property type="entry name" value="MFS_trans_sf"/>
</dbReference>
<comment type="similarity">
    <text evidence="2">Belongs to the major facilitator superfamily. Monocarboxylate porter (TC 2.A.1.13) family.</text>
</comment>
<keyword evidence="4" id="KW-1133">Transmembrane helix</keyword>
<feature type="transmembrane region" description="Helical" evidence="4">
    <location>
        <begin position="418"/>
        <end position="437"/>
    </location>
</feature>
<dbReference type="Pfam" id="PF07690">
    <property type="entry name" value="MFS_1"/>
    <property type="match status" value="1"/>
</dbReference>
<comment type="subcellular location">
    <subcellularLocation>
        <location evidence="1">Membrane</location>
        <topology evidence="1">Multi-pass membrane protein</topology>
    </subcellularLocation>
</comment>
<dbReference type="SUPFAM" id="SSF103473">
    <property type="entry name" value="MFS general substrate transporter"/>
    <property type="match status" value="1"/>
</dbReference>
<gene>
    <name evidence="6" type="ORF">N0V83_003816</name>
</gene>